<protein>
    <submittedName>
        <fullName evidence="1">Uncharacterized protein</fullName>
    </submittedName>
</protein>
<sequence length="397" mass="46228">MEDVIVSDTYTQDHLKQLGDRLSEYIEKNINSIDRSLPAFFAHVQSTVNQTAPRLSEPEYNLFMDGVACHIFRRSPLKNDASYNEELGTALAQIKKGGGRGALDLVSGLYRILQGNYERGLVLLKKYQAQDPLIGSARAYCYIRIDLKSSKIQSPGEPDPRPSDMILNAREQLMEMAHRRPPLTMHPLLNEAERDLLFRIFHEVYEEARRWFPHESWFVWIALAVADREGDQRRHDEIIRDAMRDFPEDIRFLRVALYDALRNESIETAALILRTMIRVMPDNAEPIYYGLRISLATKKIQMYYRFRKLAIIRGLPPHLLHLLDYAFEVILGNERDVIAKRKLFYEYYPKLDYLMESLTYLEADIFSHDPIRERRGSQALISVVDRFAMTVLQIGET</sequence>
<dbReference type="OrthoDB" id="104754at2157"/>
<comment type="caution">
    <text evidence="1">The sequence shown here is derived from an EMBL/GenBank/DDBJ whole genome shotgun (WGS) entry which is preliminary data.</text>
</comment>
<accession>A0A8J7W9E6</accession>
<evidence type="ECO:0000313" key="2">
    <source>
        <dbReference type="Proteomes" id="UP000730161"/>
    </source>
</evidence>
<reference evidence="1" key="1">
    <citation type="submission" date="2014-12" db="EMBL/GenBank/DDBJ databases">
        <authorList>
            <person name="Huang H.-H."/>
            <person name="Chen S.-C."/>
            <person name="Lai M.-C."/>
        </authorList>
    </citation>
    <scope>NUCLEOTIDE SEQUENCE</scope>
    <source>
        <strain evidence="1">K1F9705b</strain>
    </source>
</reference>
<dbReference type="EMBL" id="JWHL01000003">
    <property type="protein sequence ID" value="MBR1368557.1"/>
    <property type="molecule type" value="Genomic_DNA"/>
</dbReference>
<dbReference type="AlphaFoldDB" id="A0A8J7W9E6"/>
<organism evidence="1 2">
    <name type="scientific">Methanocalculus chunghsingensis</name>
    <dbReference type="NCBI Taxonomy" id="156457"/>
    <lineage>
        <taxon>Archaea</taxon>
        <taxon>Methanobacteriati</taxon>
        <taxon>Methanobacteriota</taxon>
        <taxon>Stenosarchaea group</taxon>
        <taxon>Methanomicrobia</taxon>
        <taxon>Methanomicrobiales</taxon>
        <taxon>Methanocalculaceae</taxon>
        <taxon>Methanocalculus</taxon>
    </lineage>
</organism>
<gene>
    <name evidence="1" type="ORF">RJ53_03175</name>
</gene>
<keyword evidence="2" id="KW-1185">Reference proteome</keyword>
<dbReference type="RefSeq" id="WP_211530188.1">
    <property type="nucleotide sequence ID" value="NZ_JWHL01000003.1"/>
</dbReference>
<proteinExistence type="predicted"/>
<evidence type="ECO:0000313" key="1">
    <source>
        <dbReference type="EMBL" id="MBR1368557.1"/>
    </source>
</evidence>
<dbReference type="Proteomes" id="UP000730161">
    <property type="component" value="Unassembled WGS sequence"/>
</dbReference>
<name>A0A8J7W9E6_9EURY</name>